<feature type="domain" description="EF-hand" evidence="2">
    <location>
        <begin position="83"/>
        <end position="113"/>
    </location>
</feature>
<gene>
    <name evidence="3" type="ORF">P873_04125</name>
</gene>
<keyword evidence="4" id="KW-1185">Reference proteome</keyword>
<dbReference type="PROSITE" id="PS00018">
    <property type="entry name" value="EF_HAND_1"/>
    <property type="match status" value="2"/>
</dbReference>
<evidence type="ECO:0000259" key="2">
    <source>
        <dbReference type="PROSITE" id="PS50222"/>
    </source>
</evidence>
<dbReference type="Pfam" id="PF13202">
    <property type="entry name" value="EF-hand_5"/>
    <property type="match status" value="2"/>
</dbReference>
<reference evidence="3 4" key="1">
    <citation type="submission" date="2013-09" db="EMBL/GenBank/DDBJ databases">
        <title>Genome sequencing of Arenimonas composti.</title>
        <authorList>
            <person name="Chen F."/>
            <person name="Wang G."/>
        </authorList>
    </citation>
    <scope>NUCLEOTIDE SEQUENCE [LARGE SCALE GENOMIC DNA]</scope>
    <source>
        <strain evidence="3 4">TR7-09</strain>
    </source>
</reference>
<accession>A0A091C378</accession>
<dbReference type="InterPro" id="IPR002048">
    <property type="entry name" value="EF_hand_dom"/>
</dbReference>
<dbReference type="Proteomes" id="UP000029391">
    <property type="component" value="Unassembled WGS sequence"/>
</dbReference>
<dbReference type="eggNOG" id="COG5126">
    <property type="taxonomic scope" value="Bacteria"/>
</dbReference>
<proteinExistence type="predicted"/>
<dbReference type="InterPro" id="IPR018247">
    <property type="entry name" value="EF_Hand_1_Ca_BS"/>
</dbReference>
<dbReference type="STRING" id="1121013.GCA_000426365_01412"/>
<dbReference type="Gene3D" id="1.10.238.10">
    <property type="entry name" value="EF-hand"/>
    <property type="match status" value="2"/>
</dbReference>
<dbReference type="InterPro" id="IPR011992">
    <property type="entry name" value="EF-hand-dom_pair"/>
</dbReference>
<keyword evidence="1" id="KW-0732">Signal</keyword>
<dbReference type="GO" id="GO:0005509">
    <property type="term" value="F:calcium ion binding"/>
    <property type="evidence" value="ECO:0007669"/>
    <property type="project" value="InterPro"/>
</dbReference>
<sequence>MRTEATLRPFALALVLAFAAGGAAAQEDDWFARVDTDGDGRVSLPEFLEKMSWAFTQRDNNGDGVLQPEEQHVPNARAITLADHHARFERQFRRQDSDGDGFLSRRELLAPPR</sequence>
<protein>
    <recommendedName>
        <fullName evidence="2">EF-hand domain-containing protein</fullName>
    </recommendedName>
</protein>
<comment type="caution">
    <text evidence="3">The sequence shown here is derived from an EMBL/GenBank/DDBJ whole genome shotgun (WGS) entry which is preliminary data.</text>
</comment>
<dbReference type="SUPFAM" id="SSF47473">
    <property type="entry name" value="EF-hand"/>
    <property type="match status" value="1"/>
</dbReference>
<name>A0A091C378_9GAMM</name>
<dbReference type="OrthoDB" id="5703633at2"/>
<evidence type="ECO:0000313" key="4">
    <source>
        <dbReference type="Proteomes" id="UP000029391"/>
    </source>
</evidence>
<feature type="domain" description="EF-hand" evidence="2">
    <location>
        <begin position="22"/>
        <end position="57"/>
    </location>
</feature>
<evidence type="ECO:0000313" key="3">
    <source>
        <dbReference type="EMBL" id="KFN51095.1"/>
    </source>
</evidence>
<feature type="chain" id="PRO_5001870478" description="EF-hand domain-containing protein" evidence="1">
    <location>
        <begin position="26"/>
        <end position="113"/>
    </location>
</feature>
<organism evidence="3 4">
    <name type="scientific">Arenimonas composti TR7-09 = DSM 18010</name>
    <dbReference type="NCBI Taxonomy" id="1121013"/>
    <lineage>
        <taxon>Bacteria</taxon>
        <taxon>Pseudomonadati</taxon>
        <taxon>Pseudomonadota</taxon>
        <taxon>Gammaproteobacteria</taxon>
        <taxon>Lysobacterales</taxon>
        <taxon>Lysobacteraceae</taxon>
        <taxon>Arenimonas</taxon>
    </lineage>
</organism>
<evidence type="ECO:0000256" key="1">
    <source>
        <dbReference type="SAM" id="SignalP"/>
    </source>
</evidence>
<dbReference type="AlphaFoldDB" id="A0A091C378"/>
<feature type="signal peptide" evidence="1">
    <location>
        <begin position="1"/>
        <end position="25"/>
    </location>
</feature>
<dbReference type="PROSITE" id="PS50222">
    <property type="entry name" value="EF_HAND_2"/>
    <property type="match status" value="2"/>
</dbReference>
<dbReference type="EMBL" id="AWXU01000009">
    <property type="protein sequence ID" value="KFN51095.1"/>
    <property type="molecule type" value="Genomic_DNA"/>
</dbReference>
<dbReference type="RefSeq" id="WP_026816722.1">
    <property type="nucleotide sequence ID" value="NZ_AUFF01000003.1"/>
</dbReference>